<dbReference type="SFLD" id="SFLDG01182">
    <property type="entry name" value="Prostaglandin_E_synthase_like"/>
    <property type="match status" value="1"/>
</dbReference>
<dbReference type="GO" id="GO:0016297">
    <property type="term" value="F:fatty acyl-[ACP] hydrolase activity"/>
    <property type="evidence" value="ECO:0007669"/>
    <property type="project" value="UniProtKB-EC"/>
</dbReference>
<dbReference type="Pfam" id="PF21149">
    <property type="entry name" value="FAS_pseudo-KR"/>
    <property type="match status" value="1"/>
</dbReference>
<dbReference type="GO" id="GO:0004316">
    <property type="term" value="F:3-oxoacyl-[acyl-carrier-protein] reductase (NADPH) activity"/>
    <property type="evidence" value="ECO:0007669"/>
    <property type="project" value="UniProtKB-EC"/>
</dbReference>
<evidence type="ECO:0000256" key="1">
    <source>
        <dbReference type="ARBA" id="ARBA00004702"/>
    </source>
</evidence>
<evidence type="ECO:0000256" key="60">
    <source>
        <dbReference type="ARBA" id="ARBA00048420"/>
    </source>
</evidence>
<comment type="catalytic activity">
    <reaction evidence="71">
        <text>3-oxohexadecanoyl-[ACP] + NADPH + H(+) = (3R)-hydroxyhexadecanoyl-[ACP] + NADP(+)</text>
        <dbReference type="Rhea" id="RHEA:41904"/>
        <dbReference type="Rhea" id="RHEA-COMP:9649"/>
        <dbReference type="Rhea" id="RHEA-COMP:9650"/>
        <dbReference type="ChEBI" id="CHEBI:15378"/>
        <dbReference type="ChEBI" id="CHEBI:57783"/>
        <dbReference type="ChEBI" id="CHEBI:58349"/>
        <dbReference type="ChEBI" id="CHEBI:78478"/>
        <dbReference type="ChEBI" id="CHEBI:78480"/>
    </reaction>
    <physiologicalReaction direction="left-to-right" evidence="71">
        <dbReference type="Rhea" id="RHEA:41905"/>
    </physiologicalReaction>
</comment>
<dbReference type="CDD" id="cd08954">
    <property type="entry name" value="KR_1_FAS_SDR_x"/>
    <property type="match status" value="1"/>
</dbReference>
<evidence type="ECO:0000256" key="67">
    <source>
        <dbReference type="ARBA" id="ARBA00049019"/>
    </source>
</evidence>
<comment type="caution">
    <text evidence="76">Lacks conserved residue(s) required for the propagation of feature annotation.</text>
</comment>
<protein>
    <recommendedName>
        <fullName evidence="8">Fatty acid synthase</fullName>
        <ecNumber evidence="6">1.1.1.100</ecNumber>
        <ecNumber evidence="2">1.3.1.39</ecNumber>
        <ecNumber evidence="7">2.3.1.41</ecNumber>
        <ecNumber evidence="5">2.3.1.85</ecNumber>
        <ecNumber evidence="4">3.1.2.14</ecNumber>
        <ecNumber evidence="3">5.3.99.3</ecNumber>
    </recommendedName>
    <alternativeName>
        <fullName evidence="43">Microsomal prostaglandin E synthase 2</fullName>
    </alternativeName>
    <alternativeName>
        <fullName evidence="9">Prostaglandin E synthase 2</fullName>
    </alternativeName>
</protein>
<dbReference type="Gene3D" id="3.30.70.3290">
    <property type="match status" value="1"/>
</dbReference>
<comment type="catalytic activity">
    <reaction evidence="70">
        <text>3-oxododecanoyl-[ACP] + NADPH + H(+) = (3R)-hydroxydodecanoyl-[ACP] + NADP(+)</text>
        <dbReference type="Rhea" id="RHEA:41872"/>
        <dbReference type="Rhea" id="RHEA-COMP:9641"/>
        <dbReference type="Rhea" id="RHEA-COMP:9642"/>
        <dbReference type="ChEBI" id="CHEBI:15378"/>
        <dbReference type="ChEBI" id="CHEBI:57783"/>
        <dbReference type="ChEBI" id="CHEBI:58349"/>
        <dbReference type="ChEBI" id="CHEBI:78469"/>
        <dbReference type="ChEBI" id="CHEBI:78470"/>
    </reaction>
    <physiologicalReaction direction="left-to-right" evidence="70">
        <dbReference type="Rhea" id="RHEA:41873"/>
    </physiologicalReaction>
</comment>
<dbReference type="GO" id="GO:0004313">
    <property type="term" value="F:[acyl-carrier-protein] S-acetyltransferase activity"/>
    <property type="evidence" value="ECO:0007669"/>
    <property type="project" value="UniProtKB-EC"/>
</dbReference>
<comment type="catalytic activity">
    <reaction evidence="41">
        <text>prostaglandin H2 = (12S)-hydroxy-(5Z,8E,10E)-heptadecatrienoate + malonaldehyde</text>
        <dbReference type="Rhea" id="RHEA:48644"/>
        <dbReference type="ChEBI" id="CHEBI:57405"/>
        <dbReference type="ChEBI" id="CHEBI:90694"/>
        <dbReference type="ChEBI" id="CHEBI:566274"/>
    </reaction>
    <physiologicalReaction direction="left-to-right" evidence="41">
        <dbReference type="Rhea" id="RHEA:48645"/>
    </physiologicalReaction>
</comment>
<dbReference type="InterPro" id="IPR049391">
    <property type="entry name" value="FAS_pseudo-KR"/>
</dbReference>
<keyword evidence="16" id="KW-0812">Transmembrane</keyword>
<comment type="catalytic activity">
    <reaction evidence="68">
        <text>decanoyl-[ACP] + malonyl-[ACP] + H(+) = 3-oxododecanoyl-[ACP] + holo-[ACP] + CO2</text>
        <dbReference type="Rhea" id="RHEA:41868"/>
        <dbReference type="Rhea" id="RHEA-COMP:9623"/>
        <dbReference type="Rhea" id="RHEA-COMP:9640"/>
        <dbReference type="Rhea" id="RHEA-COMP:9641"/>
        <dbReference type="Rhea" id="RHEA-COMP:9685"/>
        <dbReference type="ChEBI" id="CHEBI:15378"/>
        <dbReference type="ChEBI" id="CHEBI:16526"/>
        <dbReference type="ChEBI" id="CHEBI:64479"/>
        <dbReference type="ChEBI" id="CHEBI:78449"/>
        <dbReference type="ChEBI" id="CHEBI:78468"/>
        <dbReference type="ChEBI" id="CHEBI:78469"/>
    </reaction>
    <physiologicalReaction direction="left-to-right" evidence="68">
        <dbReference type="Rhea" id="RHEA:41869"/>
    </physiologicalReaction>
</comment>
<evidence type="ECO:0000256" key="73">
    <source>
        <dbReference type="ARBA" id="ARBA00049449"/>
    </source>
</evidence>
<organism evidence="80 81">
    <name type="scientific">Blomia tropicalis</name>
    <name type="common">Mite</name>
    <dbReference type="NCBI Taxonomy" id="40697"/>
    <lineage>
        <taxon>Eukaryota</taxon>
        <taxon>Metazoa</taxon>
        <taxon>Ecdysozoa</taxon>
        <taxon>Arthropoda</taxon>
        <taxon>Chelicerata</taxon>
        <taxon>Arachnida</taxon>
        <taxon>Acari</taxon>
        <taxon>Acariformes</taxon>
        <taxon>Sarcoptiformes</taxon>
        <taxon>Astigmata</taxon>
        <taxon>Glycyphagoidea</taxon>
        <taxon>Echimyopodidae</taxon>
        <taxon>Blomia</taxon>
    </lineage>
</organism>
<dbReference type="PROSITE" id="PS52019">
    <property type="entry name" value="PKS_MFAS_DH"/>
    <property type="match status" value="1"/>
</dbReference>
<comment type="catalytic activity">
    <reaction evidence="47">
        <text>hexanoyl-[ACP] + malonyl-[ACP] + H(+) = 3-oxooctanoyl-[ACP] + holo-[ACP] + CO2</text>
        <dbReference type="Rhea" id="RHEA:41836"/>
        <dbReference type="Rhea" id="RHEA-COMP:9623"/>
        <dbReference type="Rhea" id="RHEA-COMP:9632"/>
        <dbReference type="Rhea" id="RHEA-COMP:9633"/>
        <dbReference type="Rhea" id="RHEA-COMP:9685"/>
        <dbReference type="ChEBI" id="CHEBI:15378"/>
        <dbReference type="ChEBI" id="CHEBI:16526"/>
        <dbReference type="ChEBI" id="CHEBI:64479"/>
        <dbReference type="ChEBI" id="CHEBI:78449"/>
        <dbReference type="ChEBI" id="CHEBI:78459"/>
        <dbReference type="ChEBI" id="CHEBI:78460"/>
    </reaction>
    <physiologicalReaction direction="left-to-right" evidence="47">
        <dbReference type="Rhea" id="RHEA:41837"/>
    </physiologicalReaction>
</comment>
<dbReference type="SUPFAM" id="SSF50129">
    <property type="entry name" value="GroES-like"/>
    <property type="match status" value="1"/>
</dbReference>
<evidence type="ECO:0000256" key="47">
    <source>
        <dbReference type="ARBA" id="ARBA00047394"/>
    </source>
</evidence>
<dbReference type="FunFam" id="3.40.50.720:FF:000209">
    <property type="entry name" value="Polyketide synthase Pks12"/>
    <property type="match status" value="1"/>
</dbReference>
<dbReference type="SUPFAM" id="SSF53474">
    <property type="entry name" value="alpha/beta-Hydrolases"/>
    <property type="match status" value="1"/>
</dbReference>
<keyword evidence="23" id="KW-0007">Acetylation</keyword>
<dbReference type="InterPro" id="IPR036291">
    <property type="entry name" value="NAD(P)-bd_dom_sf"/>
</dbReference>
<dbReference type="FunFam" id="1.10.1200.10:FF:000013">
    <property type="entry name" value="Fatty acid synthase"/>
    <property type="match status" value="1"/>
</dbReference>
<comment type="catalytic activity">
    <reaction evidence="57">
        <text>hexadecanoyl-[ACP] + malonyl-[ACP] + H(+) = 3-oxooctadecanoyl-[ACP] + holo-[ACP] + CO2</text>
        <dbReference type="Rhea" id="RHEA:41916"/>
        <dbReference type="Rhea" id="RHEA-COMP:9623"/>
        <dbReference type="Rhea" id="RHEA-COMP:9652"/>
        <dbReference type="Rhea" id="RHEA-COMP:9653"/>
        <dbReference type="Rhea" id="RHEA-COMP:9685"/>
        <dbReference type="ChEBI" id="CHEBI:15378"/>
        <dbReference type="ChEBI" id="CHEBI:16526"/>
        <dbReference type="ChEBI" id="CHEBI:64479"/>
        <dbReference type="ChEBI" id="CHEBI:78449"/>
        <dbReference type="ChEBI" id="CHEBI:78483"/>
        <dbReference type="ChEBI" id="CHEBI:78487"/>
    </reaction>
    <physiologicalReaction direction="left-to-right" evidence="57">
        <dbReference type="Rhea" id="RHEA:41917"/>
    </physiologicalReaction>
</comment>
<dbReference type="InterPro" id="IPR029063">
    <property type="entry name" value="SAM-dependent_MTases_sf"/>
</dbReference>
<keyword evidence="14" id="KW-0643">Prostaglandin biosynthesis</keyword>
<dbReference type="Gene3D" id="1.10.1200.10">
    <property type="entry name" value="ACP-like"/>
    <property type="match status" value="1"/>
</dbReference>
<dbReference type="GO" id="GO:0019171">
    <property type="term" value="F:(3R)-hydroxyacyl-[acyl-carrier-protein] dehydratase activity"/>
    <property type="evidence" value="ECO:0007669"/>
    <property type="project" value="UniProtKB-EC"/>
</dbReference>
<dbReference type="GO" id="GO:0012505">
    <property type="term" value="C:endomembrane system"/>
    <property type="evidence" value="ECO:0007669"/>
    <property type="project" value="UniProtKB-SubCell"/>
</dbReference>
<comment type="catalytic activity">
    <reaction evidence="38">
        <text>(3R)-hydroxyhexadecanoyl-[ACP] = (2E)-hexadecenoyl-[ACP] + H2O</text>
        <dbReference type="Rhea" id="RHEA:41908"/>
        <dbReference type="Rhea" id="RHEA-COMP:9650"/>
        <dbReference type="Rhea" id="RHEA-COMP:9651"/>
        <dbReference type="ChEBI" id="CHEBI:15377"/>
        <dbReference type="ChEBI" id="CHEBI:78480"/>
        <dbReference type="ChEBI" id="CHEBI:78481"/>
    </reaction>
    <physiologicalReaction direction="left-to-right" evidence="38">
        <dbReference type="Rhea" id="RHEA:41909"/>
    </physiologicalReaction>
</comment>
<evidence type="ECO:0000256" key="45">
    <source>
        <dbReference type="ARBA" id="ARBA00044883"/>
    </source>
</evidence>
<dbReference type="Pfam" id="PF00975">
    <property type="entry name" value="Thioesterase"/>
    <property type="match status" value="1"/>
</dbReference>
<keyword evidence="26" id="KW-0443">Lipid metabolism</keyword>
<evidence type="ECO:0000256" key="17">
    <source>
        <dbReference type="ARBA" id="ARBA00022799"/>
    </source>
</evidence>
<dbReference type="Pfam" id="PF08659">
    <property type="entry name" value="KR"/>
    <property type="match status" value="1"/>
</dbReference>
<keyword evidence="12" id="KW-0444">Lipid biosynthesis</keyword>
<evidence type="ECO:0000256" key="63">
    <source>
        <dbReference type="ARBA" id="ARBA00048650"/>
    </source>
</evidence>
<comment type="catalytic activity">
    <reaction evidence="64">
        <text>holo-[ACP] + acetyl-CoA = acetyl-[ACP] + CoA</text>
        <dbReference type="Rhea" id="RHEA:41788"/>
        <dbReference type="Rhea" id="RHEA-COMP:9621"/>
        <dbReference type="Rhea" id="RHEA-COMP:9685"/>
        <dbReference type="ChEBI" id="CHEBI:57287"/>
        <dbReference type="ChEBI" id="CHEBI:57288"/>
        <dbReference type="ChEBI" id="CHEBI:64479"/>
        <dbReference type="ChEBI" id="CHEBI:78446"/>
        <dbReference type="EC" id="2.3.1.38"/>
    </reaction>
    <physiologicalReaction direction="left-to-right" evidence="64">
        <dbReference type="Rhea" id="RHEA:41789"/>
    </physiologicalReaction>
</comment>
<dbReference type="SMART" id="SM00825">
    <property type="entry name" value="PKS_KS"/>
    <property type="match status" value="1"/>
</dbReference>
<dbReference type="Pfam" id="PF02801">
    <property type="entry name" value="Ketoacyl-synt_C"/>
    <property type="match status" value="1"/>
</dbReference>
<keyword evidence="28" id="KW-0275">Fatty acid biosynthesis</keyword>
<comment type="catalytic activity">
    <reaction evidence="52">
        <text>dodecanoyl-[ACP] + malonyl-[ACP] + H(+) = 3-oxotetradecanoyl-[ACP] + holo-[ACP] + CO2</text>
        <dbReference type="Rhea" id="RHEA:41884"/>
        <dbReference type="Rhea" id="RHEA-COMP:9623"/>
        <dbReference type="Rhea" id="RHEA-COMP:9644"/>
        <dbReference type="Rhea" id="RHEA-COMP:9645"/>
        <dbReference type="Rhea" id="RHEA-COMP:9685"/>
        <dbReference type="ChEBI" id="CHEBI:15378"/>
        <dbReference type="ChEBI" id="CHEBI:16526"/>
        <dbReference type="ChEBI" id="CHEBI:64479"/>
        <dbReference type="ChEBI" id="CHEBI:65264"/>
        <dbReference type="ChEBI" id="CHEBI:78449"/>
        <dbReference type="ChEBI" id="CHEBI:78473"/>
    </reaction>
    <physiologicalReaction direction="left-to-right" evidence="52">
        <dbReference type="Rhea" id="RHEA:41885"/>
    </physiologicalReaction>
</comment>
<evidence type="ECO:0000313" key="80">
    <source>
        <dbReference type="EMBL" id="KAJ6222210.1"/>
    </source>
</evidence>
<dbReference type="InterPro" id="IPR036736">
    <property type="entry name" value="ACP-like_sf"/>
</dbReference>
<feature type="region of interest" description="N-terminal hotdog fold" evidence="76">
    <location>
        <begin position="913"/>
        <end position="1040"/>
    </location>
</feature>
<reference evidence="80" key="1">
    <citation type="submission" date="2022-12" db="EMBL/GenBank/DDBJ databases">
        <title>Genome assemblies of Blomia tropicalis.</title>
        <authorList>
            <person name="Cui Y."/>
        </authorList>
    </citation>
    <scope>NUCLEOTIDE SEQUENCE</scope>
    <source>
        <tissue evidence="80">Adult mites</tissue>
    </source>
</reference>
<comment type="catalytic activity">
    <reaction evidence="59">
        <text>tetradecanoyl-[ACP] + H2O = tetradecanoate + holo-[ACP] + H(+)</text>
        <dbReference type="Rhea" id="RHEA:30123"/>
        <dbReference type="Rhea" id="RHEA-COMP:9648"/>
        <dbReference type="Rhea" id="RHEA-COMP:9685"/>
        <dbReference type="ChEBI" id="CHEBI:15377"/>
        <dbReference type="ChEBI" id="CHEBI:15378"/>
        <dbReference type="ChEBI" id="CHEBI:30807"/>
        <dbReference type="ChEBI" id="CHEBI:64479"/>
        <dbReference type="ChEBI" id="CHEBI:78477"/>
        <dbReference type="EC" id="3.1.2.14"/>
    </reaction>
    <physiologicalReaction direction="left-to-right" evidence="59">
        <dbReference type="Rhea" id="RHEA:30124"/>
    </physiologicalReaction>
</comment>
<dbReference type="InterPro" id="IPR036249">
    <property type="entry name" value="Thioredoxin-like_sf"/>
</dbReference>
<keyword evidence="20" id="KW-0521">NADP</keyword>
<evidence type="ECO:0000259" key="79">
    <source>
        <dbReference type="PROSITE" id="PS52019"/>
    </source>
</evidence>
<dbReference type="Pfam" id="PF00109">
    <property type="entry name" value="ketoacyl-synt"/>
    <property type="match status" value="1"/>
</dbReference>
<comment type="catalytic activity">
    <reaction evidence="58">
        <text>(2E)-dodecenoyl-[ACP] + NADPH + H(+) = dodecanoyl-[ACP] + NADP(+)</text>
        <dbReference type="Rhea" id="RHEA:41880"/>
        <dbReference type="Rhea" id="RHEA-COMP:9643"/>
        <dbReference type="Rhea" id="RHEA-COMP:9644"/>
        <dbReference type="ChEBI" id="CHEBI:15378"/>
        <dbReference type="ChEBI" id="CHEBI:57783"/>
        <dbReference type="ChEBI" id="CHEBI:58349"/>
        <dbReference type="ChEBI" id="CHEBI:65264"/>
        <dbReference type="ChEBI" id="CHEBI:78472"/>
    </reaction>
    <physiologicalReaction direction="left-to-right" evidence="58">
        <dbReference type="Rhea" id="RHEA:41881"/>
    </physiologicalReaction>
</comment>
<evidence type="ECO:0000256" key="61">
    <source>
        <dbReference type="ARBA" id="ARBA00048506"/>
    </source>
</evidence>
<dbReference type="Gene3D" id="3.40.50.150">
    <property type="entry name" value="Vaccinia Virus protein VP39"/>
    <property type="match status" value="1"/>
</dbReference>
<dbReference type="Gene3D" id="3.40.50.1820">
    <property type="entry name" value="alpha/beta hydrolase"/>
    <property type="match status" value="1"/>
</dbReference>
<comment type="catalytic activity">
    <reaction evidence="31">
        <text>(3R)-hydroxyoctanoyl-[ACP] = (2E)-octenoyl-[ACP] + H2O</text>
        <dbReference type="Rhea" id="RHEA:41844"/>
        <dbReference type="Rhea" id="RHEA-COMP:9634"/>
        <dbReference type="Rhea" id="RHEA-COMP:9635"/>
        <dbReference type="ChEBI" id="CHEBI:15377"/>
        <dbReference type="ChEBI" id="CHEBI:78461"/>
        <dbReference type="ChEBI" id="CHEBI:78462"/>
    </reaction>
    <physiologicalReaction direction="left-to-right" evidence="31">
        <dbReference type="Rhea" id="RHEA:41845"/>
    </physiologicalReaction>
</comment>
<evidence type="ECO:0000256" key="34">
    <source>
        <dbReference type="ARBA" id="ARBA00023388"/>
    </source>
</evidence>
<evidence type="ECO:0000256" key="3">
    <source>
        <dbReference type="ARBA" id="ARBA00012203"/>
    </source>
</evidence>
<evidence type="ECO:0000256" key="57">
    <source>
        <dbReference type="ARBA" id="ARBA00048051"/>
    </source>
</evidence>
<dbReference type="GO" id="GO:0004312">
    <property type="term" value="F:fatty acid synthase activity"/>
    <property type="evidence" value="ECO:0007669"/>
    <property type="project" value="UniProtKB-EC"/>
</dbReference>
<evidence type="ECO:0000256" key="41">
    <source>
        <dbReference type="ARBA" id="ARBA00023930"/>
    </source>
</evidence>
<evidence type="ECO:0000256" key="75">
    <source>
        <dbReference type="ARBA" id="ARBA00049533"/>
    </source>
</evidence>
<comment type="catalytic activity">
    <reaction evidence="48">
        <text>a (3R)-hydroxyacyl-[ACP] + NADP(+) = a 3-oxoacyl-[ACP] + NADPH + H(+)</text>
        <dbReference type="Rhea" id="RHEA:17397"/>
        <dbReference type="Rhea" id="RHEA-COMP:9916"/>
        <dbReference type="Rhea" id="RHEA-COMP:9945"/>
        <dbReference type="ChEBI" id="CHEBI:15378"/>
        <dbReference type="ChEBI" id="CHEBI:57783"/>
        <dbReference type="ChEBI" id="CHEBI:58349"/>
        <dbReference type="ChEBI" id="CHEBI:78776"/>
        <dbReference type="ChEBI" id="CHEBI:78827"/>
        <dbReference type="EC" id="1.1.1.100"/>
    </reaction>
    <physiologicalReaction direction="right-to-left" evidence="48">
        <dbReference type="Rhea" id="RHEA:17399"/>
    </physiologicalReaction>
</comment>
<dbReference type="InterPro" id="IPR001031">
    <property type="entry name" value="Thioesterase"/>
</dbReference>
<evidence type="ECO:0000256" key="16">
    <source>
        <dbReference type="ARBA" id="ARBA00022692"/>
    </source>
</evidence>
<evidence type="ECO:0000256" key="36">
    <source>
        <dbReference type="ARBA" id="ARBA00023398"/>
    </source>
</evidence>
<comment type="catalytic activity">
    <reaction evidence="66">
        <text>3-oxotetradecanoyl-[ACP] + NADPH + H(+) = (3R)-hydroxytetradecanoyl-[ACP] + NADP(+)</text>
        <dbReference type="Rhea" id="RHEA:41888"/>
        <dbReference type="Rhea" id="RHEA-COMP:9645"/>
        <dbReference type="Rhea" id="RHEA-COMP:9646"/>
        <dbReference type="ChEBI" id="CHEBI:15378"/>
        <dbReference type="ChEBI" id="CHEBI:57783"/>
        <dbReference type="ChEBI" id="CHEBI:58349"/>
        <dbReference type="ChEBI" id="CHEBI:78473"/>
        <dbReference type="ChEBI" id="CHEBI:78474"/>
    </reaction>
    <physiologicalReaction direction="left-to-right" evidence="66">
        <dbReference type="Rhea" id="RHEA:41889"/>
    </physiologicalReaction>
</comment>
<evidence type="ECO:0000256" key="74">
    <source>
        <dbReference type="ARBA" id="ARBA00049521"/>
    </source>
</evidence>
<dbReference type="SFLD" id="SFLDS00019">
    <property type="entry name" value="Glutathione_Transferase_(cytos"/>
    <property type="match status" value="1"/>
</dbReference>
<evidence type="ECO:0000256" key="49">
    <source>
        <dbReference type="ARBA" id="ARBA00047440"/>
    </source>
</evidence>
<dbReference type="Gene3D" id="3.40.47.10">
    <property type="match status" value="1"/>
</dbReference>
<dbReference type="PROSITE" id="PS51354">
    <property type="entry name" value="GLUTAREDOXIN_2"/>
    <property type="match status" value="1"/>
</dbReference>
<comment type="catalytic activity">
    <reaction evidence="32">
        <text>(3R)-hydroxydodecanoyl-[ACP] = (2E)-dodecenoyl-[ACP] + H2O</text>
        <dbReference type="Rhea" id="RHEA:41876"/>
        <dbReference type="Rhea" id="RHEA-COMP:9642"/>
        <dbReference type="Rhea" id="RHEA-COMP:9643"/>
        <dbReference type="ChEBI" id="CHEBI:15377"/>
        <dbReference type="ChEBI" id="CHEBI:78470"/>
        <dbReference type="ChEBI" id="CHEBI:78472"/>
    </reaction>
    <physiologicalReaction direction="left-to-right" evidence="32">
        <dbReference type="Rhea" id="RHEA:41877"/>
    </physiologicalReaction>
</comment>
<evidence type="ECO:0000256" key="19">
    <source>
        <dbReference type="ARBA" id="ARBA00022832"/>
    </source>
</evidence>
<dbReference type="InterPro" id="IPR016036">
    <property type="entry name" value="Malonyl_transacylase_ACP-bd"/>
</dbReference>
<comment type="caution">
    <text evidence="80">The sequence shown here is derived from an EMBL/GenBank/DDBJ whole genome shotgun (WGS) entry which is preliminary data.</text>
</comment>
<evidence type="ECO:0000256" key="21">
    <source>
        <dbReference type="ARBA" id="ARBA00022898"/>
    </source>
</evidence>
<comment type="catalytic activity">
    <reaction evidence="74">
        <text>(2E)-decenoyl-[ACP] + NADPH + H(+) = decanoyl-[ACP] + NADP(+)</text>
        <dbReference type="Rhea" id="RHEA:41864"/>
        <dbReference type="Rhea" id="RHEA-COMP:9639"/>
        <dbReference type="Rhea" id="RHEA-COMP:9640"/>
        <dbReference type="ChEBI" id="CHEBI:15378"/>
        <dbReference type="ChEBI" id="CHEBI:57783"/>
        <dbReference type="ChEBI" id="CHEBI:58349"/>
        <dbReference type="ChEBI" id="CHEBI:78467"/>
        <dbReference type="ChEBI" id="CHEBI:78468"/>
    </reaction>
    <physiologicalReaction direction="left-to-right" evidence="74">
        <dbReference type="Rhea" id="RHEA:41865"/>
    </physiologicalReaction>
</comment>
<evidence type="ECO:0000256" key="50">
    <source>
        <dbReference type="ARBA" id="ARBA00047451"/>
    </source>
</evidence>
<evidence type="ECO:0000256" key="23">
    <source>
        <dbReference type="ARBA" id="ARBA00022990"/>
    </source>
</evidence>
<comment type="catalytic activity">
    <reaction evidence="73">
        <text>butanoyl-[ACP] + malonyl-[ACP] + H(+) = 3-oxohexanoyl-[ACP] + holo-[ACP] + CO2</text>
        <dbReference type="Rhea" id="RHEA:41820"/>
        <dbReference type="Rhea" id="RHEA-COMP:9623"/>
        <dbReference type="Rhea" id="RHEA-COMP:9628"/>
        <dbReference type="Rhea" id="RHEA-COMP:9629"/>
        <dbReference type="Rhea" id="RHEA-COMP:9685"/>
        <dbReference type="ChEBI" id="CHEBI:15378"/>
        <dbReference type="ChEBI" id="CHEBI:16526"/>
        <dbReference type="ChEBI" id="CHEBI:64479"/>
        <dbReference type="ChEBI" id="CHEBI:78449"/>
        <dbReference type="ChEBI" id="CHEBI:78454"/>
        <dbReference type="ChEBI" id="CHEBI:78456"/>
    </reaction>
    <physiologicalReaction direction="left-to-right" evidence="73">
        <dbReference type="Rhea" id="RHEA:41821"/>
    </physiologicalReaction>
</comment>
<dbReference type="GO" id="GO:0004315">
    <property type="term" value="F:3-oxoacyl-[acyl-carrier-protein] synthase activity"/>
    <property type="evidence" value="ECO:0007669"/>
    <property type="project" value="UniProtKB-EC"/>
</dbReference>
<evidence type="ECO:0000256" key="76">
    <source>
        <dbReference type="PROSITE-ProRule" id="PRU01363"/>
    </source>
</evidence>
<dbReference type="InterPro" id="IPR020841">
    <property type="entry name" value="PKS_Beta-ketoAc_synthase_dom"/>
</dbReference>
<evidence type="ECO:0000256" key="58">
    <source>
        <dbReference type="ARBA" id="ARBA00048281"/>
    </source>
</evidence>
<dbReference type="SMART" id="SM00827">
    <property type="entry name" value="PKS_AT"/>
    <property type="match status" value="1"/>
</dbReference>
<comment type="catalytic activity">
    <reaction evidence="53">
        <text>(2E)-hexadecenoyl-[ACP] + NADPH + H(+) = hexadecanoyl-[ACP] + NADP(+)</text>
        <dbReference type="Rhea" id="RHEA:41912"/>
        <dbReference type="Rhea" id="RHEA-COMP:9651"/>
        <dbReference type="Rhea" id="RHEA-COMP:9652"/>
        <dbReference type="ChEBI" id="CHEBI:15378"/>
        <dbReference type="ChEBI" id="CHEBI:57783"/>
        <dbReference type="ChEBI" id="CHEBI:58349"/>
        <dbReference type="ChEBI" id="CHEBI:78481"/>
        <dbReference type="ChEBI" id="CHEBI:78483"/>
    </reaction>
    <physiologicalReaction direction="left-to-right" evidence="53">
        <dbReference type="Rhea" id="RHEA:41913"/>
    </physiologicalReaction>
</comment>
<feature type="domain" description="Ketosynthase family 3 (KS3)" evidence="78">
    <location>
        <begin position="51"/>
        <end position="450"/>
    </location>
</feature>
<dbReference type="GO" id="GO:0001516">
    <property type="term" value="P:prostaglandin biosynthetic process"/>
    <property type="evidence" value="ECO:0007669"/>
    <property type="project" value="UniProtKB-KW"/>
</dbReference>
<evidence type="ECO:0000256" key="64">
    <source>
        <dbReference type="ARBA" id="ARBA00048691"/>
    </source>
</evidence>
<comment type="catalytic activity">
    <reaction evidence="55">
        <text>3-oxobutanoyl-[ACP] + NADPH + H(+) = (3R)-hydroxybutanoyl-[ACP] + NADP(+)</text>
        <dbReference type="Rhea" id="RHEA:41804"/>
        <dbReference type="Rhea" id="RHEA-COMP:9625"/>
        <dbReference type="Rhea" id="RHEA-COMP:9626"/>
        <dbReference type="ChEBI" id="CHEBI:15378"/>
        <dbReference type="ChEBI" id="CHEBI:57783"/>
        <dbReference type="ChEBI" id="CHEBI:58349"/>
        <dbReference type="ChEBI" id="CHEBI:78450"/>
        <dbReference type="ChEBI" id="CHEBI:78451"/>
    </reaction>
    <physiologicalReaction direction="left-to-right" evidence="55">
        <dbReference type="Rhea" id="RHEA:41805"/>
    </physiologicalReaction>
</comment>
<evidence type="ECO:0000256" key="10">
    <source>
        <dbReference type="ARBA" id="ARBA00022450"/>
    </source>
</evidence>
<evidence type="ECO:0000256" key="15">
    <source>
        <dbReference type="ARBA" id="ARBA00022679"/>
    </source>
</evidence>
<evidence type="ECO:0000256" key="5">
    <source>
        <dbReference type="ARBA" id="ARBA00012873"/>
    </source>
</evidence>
<comment type="catalytic activity">
    <reaction evidence="39">
        <text>(3R)-hydroxybutanoyl-[ACP] = (2E)-butenoyl-[ACP] + H2O</text>
        <dbReference type="Rhea" id="RHEA:41808"/>
        <dbReference type="Rhea" id="RHEA-COMP:9626"/>
        <dbReference type="Rhea" id="RHEA-COMP:9627"/>
        <dbReference type="ChEBI" id="CHEBI:15377"/>
        <dbReference type="ChEBI" id="CHEBI:78451"/>
        <dbReference type="ChEBI" id="CHEBI:78453"/>
    </reaction>
    <physiologicalReaction direction="left-to-right" evidence="39">
        <dbReference type="Rhea" id="RHEA:41809"/>
    </physiologicalReaction>
</comment>
<comment type="catalytic activity">
    <reaction evidence="62">
        <text>3-oxohexanoyl-[ACP] + NADPH + H(+) = (3R)-hydroxyhexanoyl-[ACP] + NADP(+)</text>
        <dbReference type="Rhea" id="RHEA:41824"/>
        <dbReference type="Rhea" id="RHEA-COMP:9629"/>
        <dbReference type="Rhea" id="RHEA-COMP:9630"/>
        <dbReference type="ChEBI" id="CHEBI:15378"/>
        <dbReference type="ChEBI" id="CHEBI:57783"/>
        <dbReference type="ChEBI" id="CHEBI:58349"/>
        <dbReference type="ChEBI" id="CHEBI:78456"/>
        <dbReference type="ChEBI" id="CHEBI:78457"/>
    </reaction>
    <physiologicalReaction direction="left-to-right" evidence="62">
        <dbReference type="Rhea" id="RHEA:41825"/>
    </physiologicalReaction>
</comment>
<keyword evidence="13" id="KW-0597">Phosphoprotein</keyword>
<dbReference type="SMART" id="SM00822">
    <property type="entry name" value="PKS_KR"/>
    <property type="match status" value="1"/>
</dbReference>
<keyword evidence="21" id="KW-0663">Pyridoxal phosphate</keyword>
<dbReference type="InterPro" id="IPR016039">
    <property type="entry name" value="Thiolase-like"/>
</dbReference>
<evidence type="ECO:0000256" key="70">
    <source>
        <dbReference type="ARBA" id="ARBA00049263"/>
    </source>
</evidence>
<comment type="catalytic activity">
    <reaction evidence="34">
        <text>(3R)-hydroxydecanoyl-[ACP] = (2E)-decenoyl-[ACP] + H2O</text>
        <dbReference type="Rhea" id="RHEA:41860"/>
        <dbReference type="Rhea" id="RHEA-COMP:9638"/>
        <dbReference type="Rhea" id="RHEA-COMP:9639"/>
        <dbReference type="ChEBI" id="CHEBI:15377"/>
        <dbReference type="ChEBI" id="CHEBI:78466"/>
        <dbReference type="ChEBI" id="CHEBI:78467"/>
    </reaction>
    <physiologicalReaction direction="left-to-right" evidence="34">
        <dbReference type="Rhea" id="RHEA:41861"/>
    </physiologicalReaction>
</comment>
<dbReference type="OMA" id="AAGNCFE"/>
<evidence type="ECO:0000256" key="11">
    <source>
        <dbReference type="ARBA" id="ARBA00022501"/>
    </source>
</evidence>
<dbReference type="Gene3D" id="3.40.366.10">
    <property type="entry name" value="Malonyl-Coenzyme A Acyl Carrier Protein, domain 2"/>
    <property type="match status" value="1"/>
</dbReference>
<keyword evidence="81" id="KW-1185">Reference proteome</keyword>
<keyword evidence="77" id="KW-0175">Coiled coil</keyword>
<dbReference type="Gene3D" id="3.40.50.720">
    <property type="entry name" value="NAD(P)-binding Rossmann-like Domain"/>
    <property type="match status" value="1"/>
</dbReference>
<evidence type="ECO:0000256" key="31">
    <source>
        <dbReference type="ARBA" id="ARBA00023332"/>
    </source>
</evidence>
<dbReference type="SMART" id="SM00829">
    <property type="entry name" value="PKS_ER"/>
    <property type="match status" value="1"/>
</dbReference>
<comment type="catalytic activity">
    <reaction evidence="61">
        <text>a fatty acyl-[ACP] + malonyl-[ACP] + H(+) = a 3-oxoacyl-[ACP] + holo-[ACP] + CO2</text>
        <dbReference type="Rhea" id="RHEA:22836"/>
        <dbReference type="Rhea" id="RHEA-COMP:9623"/>
        <dbReference type="Rhea" id="RHEA-COMP:9685"/>
        <dbReference type="Rhea" id="RHEA-COMP:9916"/>
        <dbReference type="Rhea" id="RHEA-COMP:14125"/>
        <dbReference type="ChEBI" id="CHEBI:15378"/>
        <dbReference type="ChEBI" id="CHEBI:16526"/>
        <dbReference type="ChEBI" id="CHEBI:64479"/>
        <dbReference type="ChEBI" id="CHEBI:78449"/>
        <dbReference type="ChEBI" id="CHEBI:78776"/>
        <dbReference type="ChEBI" id="CHEBI:138651"/>
        <dbReference type="EC" id="2.3.1.41"/>
    </reaction>
    <physiologicalReaction direction="left-to-right" evidence="61">
        <dbReference type="Rhea" id="RHEA:22837"/>
    </physiologicalReaction>
</comment>
<keyword evidence="19" id="KW-0276">Fatty acid metabolism</keyword>
<comment type="catalytic activity">
    <reaction evidence="42">
        <text>prostaglandin H2 = prostaglandin E2</text>
        <dbReference type="Rhea" id="RHEA:12893"/>
        <dbReference type="ChEBI" id="CHEBI:57405"/>
        <dbReference type="ChEBI" id="CHEBI:606564"/>
        <dbReference type="EC" id="5.3.99.3"/>
    </reaction>
    <physiologicalReaction direction="left-to-right" evidence="42">
        <dbReference type="Rhea" id="RHEA:12894"/>
    </physiologicalReaction>
</comment>
<evidence type="ECO:0000256" key="14">
    <source>
        <dbReference type="ARBA" id="ARBA00022585"/>
    </source>
</evidence>
<keyword evidence="25" id="KW-0520">NAD</keyword>
<name>A0A9Q0MAG3_BLOTA</name>
<evidence type="ECO:0000256" key="55">
    <source>
        <dbReference type="ARBA" id="ARBA00047953"/>
    </source>
</evidence>
<evidence type="ECO:0000256" key="72">
    <source>
        <dbReference type="ARBA" id="ARBA00049422"/>
    </source>
</evidence>
<evidence type="ECO:0000256" key="6">
    <source>
        <dbReference type="ARBA" id="ARBA00012948"/>
    </source>
</evidence>
<evidence type="ECO:0000256" key="56">
    <source>
        <dbReference type="ARBA" id="ARBA00047961"/>
    </source>
</evidence>
<keyword evidence="18" id="KW-0378">Hydrolase</keyword>
<evidence type="ECO:0000256" key="8">
    <source>
        <dbReference type="ARBA" id="ARBA00018769"/>
    </source>
</evidence>
<comment type="catalytic activity">
    <reaction evidence="46">
        <text>3-oxooctadecanoyl-[ACP] + NADPH + H(+) = (3R)-hydroxyoctadecanoyl-[ACP] + NADP(+)</text>
        <dbReference type="Rhea" id="RHEA:41920"/>
        <dbReference type="Rhea" id="RHEA-COMP:9653"/>
        <dbReference type="Rhea" id="RHEA-COMP:9654"/>
        <dbReference type="ChEBI" id="CHEBI:15378"/>
        <dbReference type="ChEBI" id="CHEBI:57783"/>
        <dbReference type="ChEBI" id="CHEBI:58349"/>
        <dbReference type="ChEBI" id="CHEBI:78487"/>
        <dbReference type="ChEBI" id="CHEBI:78488"/>
    </reaction>
    <physiologicalReaction direction="left-to-right" evidence="46">
        <dbReference type="Rhea" id="RHEA:41921"/>
    </physiologicalReaction>
</comment>
<evidence type="ECO:0000256" key="4">
    <source>
        <dbReference type="ARBA" id="ARBA00012480"/>
    </source>
</evidence>
<evidence type="ECO:0000256" key="24">
    <source>
        <dbReference type="ARBA" id="ARBA00023002"/>
    </source>
</evidence>
<dbReference type="EC" id="1.1.1.100" evidence="6"/>
<evidence type="ECO:0000256" key="71">
    <source>
        <dbReference type="ARBA" id="ARBA00049414"/>
    </source>
</evidence>
<dbReference type="Proteomes" id="UP001142055">
    <property type="component" value="Chromosome 1"/>
</dbReference>
<dbReference type="InterPro" id="IPR029058">
    <property type="entry name" value="AB_hydrolase_fold"/>
</dbReference>
<dbReference type="InterPro" id="IPR034335">
    <property type="entry name" value="PGES2_C"/>
</dbReference>
<comment type="catalytic activity">
    <reaction evidence="35">
        <text>a (3R)-hydroxyacyl-[ACP] = a (2E)-enoyl-[ACP] + H2O</text>
        <dbReference type="Rhea" id="RHEA:13097"/>
        <dbReference type="Rhea" id="RHEA-COMP:9925"/>
        <dbReference type="Rhea" id="RHEA-COMP:9945"/>
        <dbReference type="ChEBI" id="CHEBI:15377"/>
        <dbReference type="ChEBI" id="CHEBI:78784"/>
        <dbReference type="ChEBI" id="CHEBI:78827"/>
        <dbReference type="EC" id="4.2.1.59"/>
    </reaction>
    <physiologicalReaction direction="left-to-right" evidence="35">
        <dbReference type="Rhea" id="RHEA:13098"/>
    </physiologicalReaction>
</comment>
<evidence type="ECO:0000256" key="38">
    <source>
        <dbReference type="ARBA" id="ARBA00023401"/>
    </source>
</evidence>
<dbReference type="SUPFAM" id="SSF51735">
    <property type="entry name" value="NAD(P)-binding Rossmann-fold domains"/>
    <property type="match status" value="2"/>
</dbReference>
<comment type="catalytic activity">
    <reaction evidence="33">
        <text>(3R)-hydroxyhexanoyl-[ACP] = (2E)-hexenoyl-[ACP] + H2O</text>
        <dbReference type="Rhea" id="RHEA:41828"/>
        <dbReference type="Rhea" id="RHEA-COMP:9630"/>
        <dbReference type="Rhea" id="RHEA-COMP:9631"/>
        <dbReference type="ChEBI" id="CHEBI:15377"/>
        <dbReference type="ChEBI" id="CHEBI:78457"/>
        <dbReference type="ChEBI" id="CHEBI:78458"/>
    </reaction>
    <physiologicalReaction direction="left-to-right" evidence="33">
        <dbReference type="Rhea" id="RHEA:41829"/>
    </physiologicalReaction>
</comment>
<dbReference type="SFLD" id="SFLDG01203">
    <property type="entry name" value="Prostaglandin_E_synthase_like1"/>
    <property type="match status" value="1"/>
</dbReference>
<evidence type="ECO:0000256" key="30">
    <source>
        <dbReference type="ARBA" id="ARBA00023268"/>
    </source>
</evidence>
<comment type="catalytic activity">
    <reaction evidence="51">
        <text>(2E)-butenoyl-[ACP] + NADPH + H(+) = butanoyl-[ACP] + NADP(+)</text>
        <dbReference type="Rhea" id="RHEA:41812"/>
        <dbReference type="Rhea" id="RHEA-COMP:9627"/>
        <dbReference type="Rhea" id="RHEA-COMP:9628"/>
        <dbReference type="ChEBI" id="CHEBI:15378"/>
        <dbReference type="ChEBI" id="CHEBI:57783"/>
        <dbReference type="ChEBI" id="CHEBI:58349"/>
        <dbReference type="ChEBI" id="CHEBI:78453"/>
        <dbReference type="ChEBI" id="CHEBI:78454"/>
    </reaction>
    <physiologicalReaction direction="left-to-right" evidence="51">
        <dbReference type="Rhea" id="RHEA:41813"/>
    </physiologicalReaction>
</comment>
<comment type="catalytic activity">
    <reaction evidence="60">
        <text>(2E)-octenoyl-[ACP] + NADPH + H(+) = octanoyl-[ACP] + NADP(+)</text>
        <dbReference type="Rhea" id="RHEA:41848"/>
        <dbReference type="Rhea" id="RHEA-COMP:9635"/>
        <dbReference type="Rhea" id="RHEA-COMP:9636"/>
        <dbReference type="ChEBI" id="CHEBI:15378"/>
        <dbReference type="ChEBI" id="CHEBI:57783"/>
        <dbReference type="ChEBI" id="CHEBI:58349"/>
        <dbReference type="ChEBI" id="CHEBI:78462"/>
        <dbReference type="ChEBI" id="CHEBI:78463"/>
    </reaction>
    <physiologicalReaction direction="left-to-right" evidence="60">
        <dbReference type="Rhea" id="RHEA:41849"/>
    </physiologicalReaction>
</comment>
<dbReference type="InterPro" id="IPR020843">
    <property type="entry name" value="ER"/>
</dbReference>
<comment type="pathway">
    <text evidence="1">Lipid metabolism; prostaglandin biosynthesis.</text>
</comment>
<dbReference type="InterPro" id="IPR004045">
    <property type="entry name" value="Glutathione_S-Trfase_N"/>
</dbReference>
<keyword evidence="17" id="KW-0702">S-nitrosylation</keyword>
<keyword evidence="30" id="KW-0511">Multifunctional enzyme</keyword>
<comment type="catalytic activity">
    <reaction evidence="75">
        <text>octanoyl-[ACP] + malonyl-[ACP] + H(+) = 3-oxodecanoyl-[ACP] + holo-[ACP] + CO2</text>
        <dbReference type="Rhea" id="RHEA:41852"/>
        <dbReference type="Rhea" id="RHEA-COMP:9623"/>
        <dbReference type="Rhea" id="RHEA-COMP:9636"/>
        <dbReference type="Rhea" id="RHEA-COMP:9637"/>
        <dbReference type="Rhea" id="RHEA-COMP:9685"/>
        <dbReference type="ChEBI" id="CHEBI:15378"/>
        <dbReference type="ChEBI" id="CHEBI:16526"/>
        <dbReference type="ChEBI" id="CHEBI:64479"/>
        <dbReference type="ChEBI" id="CHEBI:78449"/>
        <dbReference type="ChEBI" id="CHEBI:78463"/>
        <dbReference type="ChEBI" id="CHEBI:78464"/>
    </reaction>
    <physiologicalReaction direction="left-to-right" evidence="75">
        <dbReference type="Rhea" id="RHEA:41853"/>
    </physiologicalReaction>
</comment>
<evidence type="ECO:0000256" key="54">
    <source>
        <dbReference type="ARBA" id="ARBA00047897"/>
    </source>
</evidence>
<dbReference type="InterPro" id="IPR049900">
    <property type="entry name" value="PKS_mFAS_DH"/>
</dbReference>
<dbReference type="EMBL" id="JAPWDV010000001">
    <property type="protein sequence ID" value="KAJ6222210.1"/>
    <property type="molecule type" value="Genomic_DNA"/>
</dbReference>
<keyword evidence="10" id="KW-0596">Phosphopantetheine</keyword>
<evidence type="ECO:0000256" key="65">
    <source>
        <dbReference type="ARBA" id="ARBA00048704"/>
    </source>
</evidence>
<dbReference type="EC" id="2.3.1.85" evidence="5"/>
<comment type="catalytic activity">
    <reaction evidence="36">
        <text>(3R)-hydroxytetradecanoyl-[ACP] = (2E)-tetradecenoyl-[ACP] + H2O</text>
        <dbReference type="Rhea" id="RHEA:41892"/>
        <dbReference type="Rhea" id="RHEA-COMP:9646"/>
        <dbReference type="Rhea" id="RHEA-COMP:9647"/>
        <dbReference type="ChEBI" id="CHEBI:15377"/>
        <dbReference type="ChEBI" id="CHEBI:78474"/>
        <dbReference type="ChEBI" id="CHEBI:78475"/>
    </reaction>
    <physiologicalReaction direction="left-to-right" evidence="36">
        <dbReference type="Rhea" id="RHEA:41893"/>
    </physiologicalReaction>
</comment>
<keyword evidence="11" id="KW-0644">Prostaglandin metabolism</keyword>
<dbReference type="InterPro" id="IPR042104">
    <property type="entry name" value="PKS_dehydratase_sf"/>
</dbReference>
<dbReference type="InterPro" id="IPR009081">
    <property type="entry name" value="PP-bd_ACP"/>
</dbReference>
<evidence type="ECO:0000256" key="33">
    <source>
        <dbReference type="ARBA" id="ARBA00023373"/>
    </source>
</evidence>
<dbReference type="InterPro" id="IPR057326">
    <property type="entry name" value="KR_dom"/>
</dbReference>
<evidence type="ECO:0000256" key="32">
    <source>
        <dbReference type="ARBA" id="ARBA00023351"/>
    </source>
</evidence>
<comment type="subcellular location">
    <subcellularLocation>
        <location evidence="44">Endomembrane system</location>
        <topology evidence="44">Single-pass membrane protein</topology>
    </subcellularLocation>
</comment>
<dbReference type="Gene3D" id="3.40.30.10">
    <property type="entry name" value="Glutaredoxin"/>
    <property type="match status" value="1"/>
</dbReference>
<dbReference type="CDD" id="cd00833">
    <property type="entry name" value="PKS"/>
    <property type="match status" value="1"/>
</dbReference>
<dbReference type="InterPro" id="IPR001227">
    <property type="entry name" value="Ac_transferase_dom_sf"/>
</dbReference>
<dbReference type="Gene3D" id="3.10.129.110">
    <property type="entry name" value="Polyketide synthase dehydratase"/>
    <property type="match status" value="1"/>
</dbReference>
<dbReference type="SUPFAM" id="SSF47336">
    <property type="entry name" value="ACP-like"/>
    <property type="match status" value="1"/>
</dbReference>
<comment type="catalytic activity">
    <reaction evidence="37">
        <text>(3R)-hydroxyoctadecanoyl-[ACP] = (2E)-octadecenoyl-[ACP] + H2O</text>
        <dbReference type="Rhea" id="RHEA:41924"/>
        <dbReference type="Rhea" id="RHEA-COMP:9654"/>
        <dbReference type="Rhea" id="RHEA-COMP:9655"/>
        <dbReference type="ChEBI" id="CHEBI:15377"/>
        <dbReference type="ChEBI" id="CHEBI:78488"/>
        <dbReference type="ChEBI" id="CHEBI:78489"/>
    </reaction>
    <physiologicalReaction direction="left-to-right" evidence="37">
        <dbReference type="Rhea" id="RHEA:41925"/>
    </physiologicalReaction>
</comment>
<dbReference type="InterPro" id="IPR036282">
    <property type="entry name" value="Glutathione-S-Trfase_C_sf"/>
</dbReference>
<evidence type="ECO:0000256" key="77">
    <source>
        <dbReference type="SAM" id="Coils"/>
    </source>
</evidence>
<evidence type="ECO:0000256" key="25">
    <source>
        <dbReference type="ARBA" id="ARBA00023027"/>
    </source>
</evidence>
<comment type="catalytic activity">
    <reaction evidence="54">
        <text>(2E)-hexenoyl-[ACP] + NADPH + H(+) = hexanoyl-[ACP] + NADP(+)</text>
        <dbReference type="Rhea" id="RHEA:41832"/>
        <dbReference type="Rhea" id="RHEA-COMP:9631"/>
        <dbReference type="Rhea" id="RHEA-COMP:9632"/>
        <dbReference type="ChEBI" id="CHEBI:15378"/>
        <dbReference type="ChEBI" id="CHEBI:57783"/>
        <dbReference type="ChEBI" id="CHEBI:58349"/>
        <dbReference type="ChEBI" id="CHEBI:78458"/>
        <dbReference type="ChEBI" id="CHEBI:78459"/>
    </reaction>
    <physiologicalReaction direction="left-to-right" evidence="54">
        <dbReference type="Rhea" id="RHEA:41833"/>
    </physiologicalReaction>
</comment>
<dbReference type="InterPro" id="IPR050091">
    <property type="entry name" value="PKS_NRPS_Biosynth_Enz"/>
</dbReference>
<dbReference type="SUPFAM" id="SSF53901">
    <property type="entry name" value="Thiolase-like"/>
    <property type="match status" value="1"/>
</dbReference>
<evidence type="ECO:0000256" key="59">
    <source>
        <dbReference type="ARBA" id="ARBA00048289"/>
    </source>
</evidence>
<dbReference type="SUPFAM" id="SSF47616">
    <property type="entry name" value="GST C-terminal domain-like"/>
    <property type="match status" value="1"/>
</dbReference>
<dbReference type="Gene3D" id="1.20.1050.10">
    <property type="match status" value="1"/>
</dbReference>
<evidence type="ECO:0000256" key="26">
    <source>
        <dbReference type="ARBA" id="ARBA00023098"/>
    </source>
</evidence>
<evidence type="ECO:0000256" key="18">
    <source>
        <dbReference type="ARBA" id="ARBA00022801"/>
    </source>
</evidence>
<evidence type="ECO:0000256" key="9">
    <source>
        <dbReference type="ARBA" id="ARBA00019474"/>
    </source>
</evidence>
<evidence type="ECO:0000256" key="44">
    <source>
        <dbReference type="ARBA" id="ARBA00037847"/>
    </source>
</evidence>
<dbReference type="InterPro" id="IPR014030">
    <property type="entry name" value="Ketoacyl_synth_N"/>
</dbReference>
<comment type="catalytic activity">
    <reaction evidence="65">
        <text>hexadecanoyl-[ACP] + H2O = hexadecanoate + holo-[ACP] + H(+)</text>
        <dbReference type="Rhea" id="RHEA:41932"/>
        <dbReference type="Rhea" id="RHEA-COMP:9652"/>
        <dbReference type="Rhea" id="RHEA-COMP:9685"/>
        <dbReference type="ChEBI" id="CHEBI:7896"/>
        <dbReference type="ChEBI" id="CHEBI:15377"/>
        <dbReference type="ChEBI" id="CHEBI:15378"/>
        <dbReference type="ChEBI" id="CHEBI:64479"/>
        <dbReference type="ChEBI" id="CHEBI:78483"/>
        <dbReference type="EC" id="3.1.2.14"/>
    </reaction>
    <physiologicalReaction direction="left-to-right" evidence="65">
        <dbReference type="Rhea" id="RHEA:41933"/>
    </physiologicalReaction>
</comment>
<evidence type="ECO:0000256" key="43">
    <source>
        <dbReference type="ARBA" id="ARBA00031041"/>
    </source>
</evidence>
<dbReference type="GO" id="GO:0050220">
    <property type="term" value="F:prostaglandin-E synthase activity"/>
    <property type="evidence" value="ECO:0007669"/>
    <property type="project" value="UniProtKB-EC"/>
</dbReference>
<keyword evidence="29" id="KW-0413">Isomerase</keyword>
<keyword evidence="22" id="KW-1133">Transmembrane helix</keyword>
<dbReference type="Pfam" id="PF13602">
    <property type="entry name" value="ADH_zinc_N_2"/>
    <property type="match status" value="1"/>
</dbReference>
<evidence type="ECO:0000256" key="13">
    <source>
        <dbReference type="ARBA" id="ARBA00022553"/>
    </source>
</evidence>
<comment type="catalytic activity">
    <reaction evidence="50">
        <text>tetradecanoyl-[ACP] + malonyl-[ACP] + H(+) = 3-oxohexadecanoyl-[ACP] + holo-[ACP] + CO2</text>
        <dbReference type="Rhea" id="RHEA:41900"/>
        <dbReference type="Rhea" id="RHEA-COMP:9623"/>
        <dbReference type="Rhea" id="RHEA-COMP:9648"/>
        <dbReference type="Rhea" id="RHEA-COMP:9649"/>
        <dbReference type="Rhea" id="RHEA-COMP:9685"/>
        <dbReference type="ChEBI" id="CHEBI:15378"/>
        <dbReference type="ChEBI" id="CHEBI:16526"/>
        <dbReference type="ChEBI" id="CHEBI:64479"/>
        <dbReference type="ChEBI" id="CHEBI:78449"/>
        <dbReference type="ChEBI" id="CHEBI:78477"/>
        <dbReference type="ChEBI" id="CHEBI:78478"/>
    </reaction>
    <physiologicalReaction direction="left-to-right" evidence="50">
        <dbReference type="Rhea" id="RHEA:41901"/>
    </physiologicalReaction>
</comment>
<dbReference type="PROSITE" id="PS52004">
    <property type="entry name" value="KS3_2"/>
    <property type="match status" value="1"/>
</dbReference>
<evidence type="ECO:0000256" key="40">
    <source>
        <dbReference type="ARBA" id="ARBA00023442"/>
    </source>
</evidence>
<evidence type="ECO:0000256" key="29">
    <source>
        <dbReference type="ARBA" id="ARBA00023235"/>
    </source>
</evidence>
<evidence type="ECO:0000256" key="62">
    <source>
        <dbReference type="ARBA" id="ARBA00048571"/>
    </source>
</evidence>
<evidence type="ECO:0000256" key="68">
    <source>
        <dbReference type="ARBA" id="ARBA00049109"/>
    </source>
</evidence>
<evidence type="ECO:0000313" key="81">
    <source>
        <dbReference type="Proteomes" id="UP001142055"/>
    </source>
</evidence>
<dbReference type="InterPro" id="IPR014043">
    <property type="entry name" value="Acyl_transferase_dom"/>
</dbReference>
<evidence type="ECO:0000256" key="27">
    <source>
        <dbReference type="ARBA" id="ARBA00023136"/>
    </source>
</evidence>
<evidence type="ECO:0000256" key="7">
    <source>
        <dbReference type="ARBA" id="ARBA00013191"/>
    </source>
</evidence>
<comment type="catalytic activity">
    <reaction evidence="45">
        <text>acetyl-CoA + n malonyl-CoA + 2n NADPH + 2n H(+) = a long-chain fatty acid + (n+1) CoA + n CO2 + 2n NADP(+).</text>
        <dbReference type="EC" id="2.3.1.85"/>
    </reaction>
</comment>
<keyword evidence="15" id="KW-0808">Transferase</keyword>
<dbReference type="CDD" id="cd03197">
    <property type="entry name" value="GST_C_mPGES2"/>
    <property type="match status" value="1"/>
</dbReference>
<comment type="catalytic activity">
    <reaction evidence="69">
        <text>(2E)-tetradecenoyl-[ACP] + NADPH + H(+) = tetradecanoyl-[ACP] + NADP(+)</text>
        <dbReference type="Rhea" id="RHEA:41896"/>
        <dbReference type="Rhea" id="RHEA-COMP:9647"/>
        <dbReference type="Rhea" id="RHEA-COMP:9648"/>
        <dbReference type="ChEBI" id="CHEBI:15378"/>
        <dbReference type="ChEBI" id="CHEBI:57783"/>
        <dbReference type="ChEBI" id="CHEBI:58349"/>
        <dbReference type="ChEBI" id="CHEBI:78475"/>
        <dbReference type="ChEBI" id="CHEBI:78477"/>
    </reaction>
    <physiologicalReaction direction="left-to-right" evidence="69">
        <dbReference type="Rhea" id="RHEA:41897"/>
    </physiologicalReaction>
</comment>
<evidence type="ECO:0000256" key="46">
    <source>
        <dbReference type="ARBA" id="ARBA00047300"/>
    </source>
</evidence>
<comment type="catalytic activity">
    <reaction evidence="56">
        <text>acetyl-[ACP] + malonyl-[ACP] + H(+) = 3-oxobutanoyl-[ACP] + holo-[ACP] + CO2</text>
        <dbReference type="Rhea" id="RHEA:41800"/>
        <dbReference type="Rhea" id="RHEA-COMP:9621"/>
        <dbReference type="Rhea" id="RHEA-COMP:9623"/>
        <dbReference type="Rhea" id="RHEA-COMP:9625"/>
        <dbReference type="Rhea" id="RHEA-COMP:9685"/>
        <dbReference type="ChEBI" id="CHEBI:15378"/>
        <dbReference type="ChEBI" id="CHEBI:16526"/>
        <dbReference type="ChEBI" id="CHEBI:64479"/>
        <dbReference type="ChEBI" id="CHEBI:78446"/>
        <dbReference type="ChEBI" id="CHEBI:78449"/>
        <dbReference type="ChEBI" id="CHEBI:78450"/>
    </reaction>
    <physiologicalReaction direction="left-to-right" evidence="56">
        <dbReference type="Rhea" id="RHEA:41801"/>
    </physiologicalReaction>
</comment>
<dbReference type="SUPFAM" id="SSF55048">
    <property type="entry name" value="Probable ACP-binding domain of malonyl-CoA ACP transacylase"/>
    <property type="match status" value="1"/>
</dbReference>
<dbReference type="Pfam" id="PF23297">
    <property type="entry name" value="ACP_SdgA_C"/>
    <property type="match status" value="1"/>
</dbReference>
<dbReference type="InterPro" id="IPR034334">
    <property type="entry name" value="PGES2"/>
</dbReference>
<evidence type="ECO:0000256" key="52">
    <source>
        <dbReference type="ARBA" id="ARBA00047578"/>
    </source>
</evidence>
<comment type="catalytic activity">
    <reaction evidence="49">
        <text>3-oxodecanoyl-[ACP] + NADPH + H(+) = (3R)-hydroxydecanoyl-[ACP] + NADP(+)</text>
        <dbReference type="Rhea" id="RHEA:41856"/>
        <dbReference type="Rhea" id="RHEA-COMP:9637"/>
        <dbReference type="Rhea" id="RHEA-COMP:9638"/>
        <dbReference type="ChEBI" id="CHEBI:15378"/>
        <dbReference type="ChEBI" id="CHEBI:57783"/>
        <dbReference type="ChEBI" id="CHEBI:58349"/>
        <dbReference type="ChEBI" id="CHEBI:78464"/>
        <dbReference type="ChEBI" id="CHEBI:78466"/>
    </reaction>
    <physiologicalReaction direction="left-to-right" evidence="49">
        <dbReference type="Rhea" id="RHEA:41857"/>
    </physiologicalReaction>
</comment>
<comment type="catalytic activity">
    <reaction evidence="63">
        <text>a 2,3-saturated acyl-[ACP] + NADP(+) = a (2E)-enoyl-[ACP] + NADPH + H(+)</text>
        <dbReference type="Rhea" id="RHEA:22564"/>
        <dbReference type="Rhea" id="RHEA-COMP:9925"/>
        <dbReference type="Rhea" id="RHEA-COMP:9926"/>
        <dbReference type="ChEBI" id="CHEBI:15378"/>
        <dbReference type="ChEBI" id="CHEBI:57783"/>
        <dbReference type="ChEBI" id="CHEBI:58349"/>
        <dbReference type="ChEBI" id="CHEBI:78784"/>
        <dbReference type="ChEBI" id="CHEBI:78785"/>
        <dbReference type="EC" id="1.3.1.39"/>
    </reaction>
    <physiologicalReaction direction="right-to-left" evidence="63">
        <dbReference type="Rhea" id="RHEA:22566"/>
    </physiologicalReaction>
</comment>
<evidence type="ECO:0000256" key="51">
    <source>
        <dbReference type="ARBA" id="ARBA00047500"/>
    </source>
</evidence>
<dbReference type="SUPFAM" id="SSF52833">
    <property type="entry name" value="Thioredoxin-like"/>
    <property type="match status" value="1"/>
</dbReference>
<dbReference type="InterPro" id="IPR032821">
    <property type="entry name" value="PKS_assoc"/>
</dbReference>
<evidence type="ECO:0000256" key="37">
    <source>
        <dbReference type="ARBA" id="ARBA00023399"/>
    </source>
</evidence>
<evidence type="ECO:0000256" key="53">
    <source>
        <dbReference type="ARBA" id="ARBA00047810"/>
    </source>
</evidence>
<feature type="region of interest" description="C-terminal hotdog fold" evidence="76">
    <location>
        <begin position="1060"/>
        <end position="1234"/>
    </location>
</feature>
<comment type="catalytic activity">
    <reaction evidence="72">
        <text>3-oxooctanoyl-[ACP] + NADPH + H(+) = (3R)-hydroxyoctanoyl-[ACP] + NADP(+)</text>
        <dbReference type="Rhea" id="RHEA:41840"/>
        <dbReference type="Rhea" id="RHEA-COMP:9633"/>
        <dbReference type="Rhea" id="RHEA-COMP:9634"/>
        <dbReference type="ChEBI" id="CHEBI:15378"/>
        <dbReference type="ChEBI" id="CHEBI:57783"/>
        <dbReference type="ChEBI" id="CHEBI:58349"/>
        <dbReference type="ChEBI" id="CHEBI:78460"/>
        <dbReference type="ChEBI" id="CHEBI:78461"/>
    </reaction>
    <physiologicalReaction direction="left-to-right" evidence="72">
        <dbReference type="Rhea" id="RHEA:41841"/>
    </physiologicalReaction>
</comment>
<evidence type="ECO:0000256" key="12">
    <source>
        <dbReference type="ARBA" id="ARBA00022516"/>
    </source>
</evidence>
<evidence type="ECO:0000256" key="20">
    <source>
        <dbReference type="ARBA" id="ARBA00022857"/>
    </source>
</evidence>
<dbReference type="EC" id="5.3.99.3" evidence="3"/>
<evidence type="ECO:0000256" key="48">
    <source>
        <dbReference type="ARBA" id="ARBA00047400"/>
    </source>
</evidence>
<dbReference type="PANTHER" id="PTHR43775">
    <property type="entry name" value="FATTY ACID SYNTHASE"/>
    <property type="match status" value="1"/>
</dbReference>
<sequence>MAIMDKEEQPEGVNLATSEDAIYVYKNYSASKDEQRQLYRAQQKMPNWPIKEDFVISGMSGRFPESDSVREFEYNLYENIDMICEDERRWPFGYLGLPKGSGKLKDISRFDHRFFNVNEKDANFMDSQVRLMLETTFEALWDAGIDPATLAGSNTGVFLGNCFDEYLAAYAEDYTRIPEYIQCFYGTLANVFDLRGPSKHFDTACASGFSALHEAMVSLRSGQCDRAIVAGLNICLRAATQNQFLNLNMISPDGHCKCLDDDANGYAKGEAVVILILQRRSEAKRIYATVVHTKTNCDGYKDMGITYPSFELQRELVEDTYAEANINPNEVGFCEAHCTGTQAGDPSEMRAITEAMCKDRKEPLLIGAIKSVIGHTEASSGLCSLVKTLLCFEHELIPANMHMSKINHRIDGLVSGVLQPVITNTPYHGKYIALNCFGFGGVNVHAIIRKHELEQENNTLPMIECKEQQVPRLVTFCGRNQETLKHIFDEMKTNPDKTTLAYLSLLNDVSKTTAYPHRGFKGMRHRGYAMLESNAETNRLIPIGDMKANKIKDKVKPPVCYIFTGMGSQWASMGEQLTRIKSIRNSLEACDAALKTIDPEFDLMNILTDSVGDKLKSPLNSFVAIAAIQIGLVDLLNQMNISPDYIIGHSIGELLCAYADGCLSREETIIGAYWRGNCIESNQLAEDGAMAAVACSWEEATEWCKELADGQVWPACHNGDDSVTVSGLKSHVDTFLEKLRQKNEDLFARPVNSSGVAFHSPLIEPIRYSLLNHITVLLSNGPERKKTSRWISSTYEEDRQFDAGYLVDNLIEPVRFHQSLQRVPSNAIFIEIGPHHLLQAIVKRTLMSTKMDVPIKYVASLSRQNDNISSIMTMLGQLYLNGLNPRIEELYPKYQYPVPRKTAQLHSLIQWKHDRQFTVTQYPDFYNQTKLYESTKVIDLQHPEDKHIEDHCIDGRILFPATGYLYLAWKHMAQLLDVDMKQLPIVFENVSLHRATIMPRTGVTNFDVFFLNGNGKFTITEGGMLTTSGTMRIPSLNNCDFLQHQSLLNRIQELEGQTCLMEMKNKDVYKEFRLRGYDYGPEFQAVTYIRHVGKSISAKVAFKNWITFVDGLIQLAVLGQQTRGLYLPVRFNSLRCDPRILYASIKEGEDLDAFFDQELNIGVAPGIEYQGIKANLAPRKINQQPVEETFEFVPRNELNLPYIGSRAFSEKRNEKLTSQLNSYQDKCLQLLNNAKMDPEELKQYGTTFENEVSNPVLLKLIQSISDWSTVDDQMLESLESDLLFRTYQTERFLRSQLETFCENTWEANLQVVEINQTPLILADKIHMWLLLSSFKVTYTYRLVHSGINKFKSMNLDATHSQHDWLAEKSKMPTDIVNANLIVYKDSSTCPLLGRSKVHFPSLIESMWNALNDRGFAMIILRDRILPVEKKIAQLLNRELLEDVSRVEELESALNKSTFGIISHKSDQFGVHVYTIRKITQPIVVEEQCFMPVTNNVNQWFDQLQTKLRELAQNVEKQENVWLLGNEATSGLIGFISCLHKEPLGNRVRCILNWDKNETLNEKSPIVSELVKLDLFTNAVGPNGVVGCYKHFTLPEKDNEPIPMEHCYLNVSTRGDLSSLRWFESHHKHWPANRKSNETLCTVYYAPLNFRDIMLATGKLPPDALPDNMGMDDCILGLEFAGRDENGNRVMGMVPAKGLATTLVMENSKFLWPIPPQWSMEDASTVPVAYATAYYALFIRGHLQPGEKVLIHSGSGAVGQAAISICLDLNCQLFITVGTETKQNILMELFPQLKANQFFSSRNTDFSLKILQATNGTGVDVILNSLAEEKLQASVNCLAKFGRFLEIGKFDLSQNNKLDLSSMASKTFHGILLDNLLNFGPNVPKVIDRHRDQIWEMMKAGIAKGVVRPLQRTIFNFNQCEDAFRFMASGKHIGKVVIAIREEEKPDPKGMIHIETGLQIPAIPRTVFHSNKSYIVTGGLGGFGLELVNWMIEREARNFVITSRSGVKDLYQKTRLDYFQRLGVNVKVFTGDASNREIAEKLVDEAETLAPLGGVFHLAMVLSDGLFDNQTLESFESVVKPKAETFSHLDEITRKRCSGVDYFVAFSSVSCGVGNPGQSNYGFANSVMERICEERRRDGKHGFAIQWGAIGDVGYIIDNIRGNDVVICGSIPQRMPSCLAALDRLLQEPFAVCSNLIKTDYKFEVTCGKTSLIKTISHILGLKEYENLEQSLTLGELGMDSLMGVEVKQAVERDYDVVLSMQDIRKLTIGKIIEIGSGKTKCESSDGKREQSETNKNAIDEVLMPTDAVRYLNDIVNGDPIIFLPQIDGSYEQIIPIANKLNRPAIGLNWNKDCGQLKTVADVATHYIDVIQRTMPQLESNYDLIGYSFGGVIAIEMGIQLNTRKSGRLGPYRRLVVLDSSPKQFKIFTDEAARKYKIDDKQTDQAFVESILMFLMSKLTIDYGKTKEKLISFDNANKRIEFVRDLFKQVQGVDIQSETLQFLIDSHYNKMLMLNSYECSNQSLPGDVMLLRASQFLVNEKEMIRDDYWLGEVITGQCFVHVLEANKWAQFNDRFYSNLCRQQQRLLLVRNPSKQILCRQLVLFGRRRRMSPATRMFVFGFSGMIVLILMESMYEKYRLSGSSFTELFHFGRSGLPHESIQLAGDETANKLTTKYALILSKQETPELKPSRIIPGTVKLQNLKITLLQYQTCPFCCKVRAFLDYYGLPYDVVEVNPVMRQQLKFSKNYKKVPIVLITKTDNESDENHTLQLNDSTLIISTLTSYLLSRRPKSRHHNESLTTLAKWYMNSHIYLNKDEETELSSSSTFKAKKVDDELVNRYFLMIGDVDPAKYEKMDPPLAEERRWRRWVDDHLVHVLSPNIYRTFDESLKSFNYFSDVGEWEKNFSKWERTTVINVGAVAMYFVSKNLKKKYGLKDDVRQSLYDSCNYWLKNIGPNRRFMGGEVPNLADLAVYGALSSIEGCEAFSDLLENTKISRWYKDIKLAVQQHGGSNNIQTLFY</sequence>
<proteinExistence type="predicted"/>
<dbReference type="Gene3D" id="3.90.180.10">
    <property type="entry name" value="Medium-chain alcohol dehydrogenases, catalytic domain"/>
    <property type="match status" value="1"/>
</dbReference>
<dbReference type="InterPro" id="IPR040079">
    <property type="entry name" value="Glutathione_S-Trfase"/>
</dbReference>
<dbReference type="Pfam" id="PF13417">
    <property type="entry name" value="GST_N_3"/>
    <property type="match status" value="1"/>
</dbReference>
<keyword evidence="27" id="KW-0472">Membrane</keyword>
<feature type="domain" description="PKS/mFAS DH" evidence="79">
    <location>
        <begin position="913"/>
        <end position="1234"/>
    </location>
</feature>
<evidence type="ECO:0000256" key="28">
    <source>
        <dbReference type="ARBA" id="ARBA00023160"/>
    </source>
</evidence>
<dbReference type="PROSITE" id="PS00606">
    <property type="entry name" value="KS3_1"/>
    <property type="match status" value="1"/>
</dbReference>
<comment type="function">
    <text evidence="40">Fatty acid synthetase is a multifunctional enzyme that catalyzes the de novo biosynthesis of long-chain saturated fatty acids starting from acetyl-CoA and malonyl-CoA in the presence of NADPH. This multifunctional protein contains 7 catalytic activities and a site for the binding of the prosthetic group 4'-phosphopantetheine of the acyl carrier protein ([ACP]) domain.</text>
</comment>
<dbReference type="InterPro" id="IPR014031">
    <property type="entry name" value="Ketoacyl_synth_C"/>
</dbReference>
<evidence type="ECO:0000256" key="22">
    <source>
        <dbReference type="ARBA" id="ARBA00022989"/>
    </source>
</evidence>
<dbReference type="InterPro" id="IPR018201">
    <property type="entry name" value="Ketoacyl_synth_AS"/>
</dbReference>
<dbReference type="PANTHER" id="PTHR43775:SF7">
    <property type="entry name" value="FATTY ACID SYNTHASE"/>
    <property type="match status" value="1"/>
</dbReference>
<comment type="catalytic activity">
    <reaction evidence="67">
        <text>(2E)-octadecenoyl-[ACP] + NADPH + H(+) = octadecanoyl-[ACP] + NADP(+)</text>
        <dbReference type="Rhea" id="RHEA:41928"/>
        <dbReference type="Rhea" id="RHEA-COMP:9655"/>
        <dbReference type="Rhea" id="RHEA-COMP:9656"/>
        <dbReference type="ChEBI" id="CHEBI:15378"/>
        <dbReference type="ChEBI" id="CHEBI:57783"/>
        <dbReference type="ChEBI" id="CHEBI:58349"/>
        <dbReference type="ChEBI" id="CHEBI:78489"/>
        <dbReference type="ChEBI" id="CHEBI:78495"/>
    </reaction>
    <physiologicalReaction direction="left-to-right" evidence="67">
        <dbReference type="Rhea" id="RHEA:41929"/>
    </physiologicalReaction>
</comment>
<dbReference type="Pfam" id="PF16197">
    <property type="entry name" value="KAsynt_C_assoc"/>
    <property type="match status" value="1"/>
</dbReference>
<dbReference type="InterPro" id="IPR013968">
    <property type="entry name" value="PKS_KR"/>
</dbReference>
<evidence type="ECO:0000256" key="35">
    <source>
        <dbReference type="ARBA" id="ARBA00023394"/>
    </source>
</evidence>
<dbReference type="Pfam" id="PF00698">
    <property type="entry name" value="Acyl_transf_1"/>
    <property type="match status" value="1"/>
</dbReference>
<evidence type="ECO:0000256" key="66">
    <source>
        <dbReference type="ARBA" id="ARBA00048935"/>
    </source>
</evidence>
<keyword evidence="24" id="KW-0560">Oxidoreductase</keyword>
<evidence type="ECO:0000259" key="78">
    <source>
        <dbReference type="PROSITE" id="PS52004"/>
    </source>
</evidence>
<accession>A0A9Q0MAG3</accession>
<evidence type="ECO:0000256" key="39">
    <source>
        <dbReference type="ARBA" id="ARBA00023402"/>
    </source>
</evidence>
<evidence type="ECO:0000256" key="69">
    <source>
        <dbReference type="ARBA" id="ARBA00049171"/>
    </source>
</evidence>
<evidence type="ECO:0000256" key="42">
    <source>
        <dbReference type="ARBA" id="ARBA00023931"/>
    </source>
</evidence>
<dbReference type="GO" id="GO:0141148">
    <property type="term" value="F:enoyl-[acyl-carrier-protein] reductase (NADPH) activity"/>
    <property type="evidence" value="ECO:0007669"/>
    <property type="project" value="UniProtKB-EC"/>
</dbReference>
<dbReference type="InterPro" id="IPR016035">
    <property type="entry name" value="Acyl_Trfase/lysoPLipase"/>
</dbReference>
<evidence type="ECO:0000256" key="2">
    <source>
        <dbReference type="ARBA" id="ARBA00012004"/>
    </source>
</evidence>
<dbReference type="EC" id="3.1.2.14" evidence="4"/>
<feature type="coiled-coil region" evidence="77">
    <location>
        <begin position="1206"/>
        <end position="1233"/>
    </location>
</feature>
<dbReference type="EC" id="2.3.1.41" evidence="7"/>
<dbReference type="EC" id="1.3.1.39" evidence="2"/>
<dbReference type="SUPFAM" id="SSF52151">
    <property type="entry name" value="FabD/lysophospholipase-like"/>
    <property type="match status" value="1"/>
</dbReference>
<dbReference type="CDD" id="cd05195">
    <property type="entry name" value="enoyl_red"/>
    <property type="match status" value="1"/>
</dbReference>
<gene>
    <name evidence="80" type="ORF">RDWZM_000755</name>
</gene>
<dbReference type="InterPro" id="IPR011032">
    <property type="entry name" value="GroES-like_sf"/>
</dbReference>